<dbReference type="GO" id="GO:0004888">
    <property type="term" value="F:transmembrane signaling receptor activity"/>
    <property type="evidence" value="ECO:0007669"/>
    <property type="project" value="TreeGrafter"/>
</dbReference>
<accession>A0A5C6VHD2</accession>
<comment type="subcellular location">
    <subcellularLocation>
        <location evidence="1">Membrane</location>
    </subcellularLocation>
</comment>
<keyword evidence="4" id="KW-0807">Transducer</keyword>
<dbReference type="GO" id="GO:0005886">
    <property type="term" value="C:plasma membrane"/>
    <property type="evidence" value="ECO:0007669"/>
    <property type="project" value="TreeGrafter"/>
</dbReference>
<dbReference type="EMBL" id="JAZHGA010000005">
    <property type="protein sequence ID" value="MEM5339796.1"/>
    <property type="molecule type" value="Genomic_DNA"/>
</dbReference>
<evidence type="ECO:0000256" key="4">
    <source>
        <dbReference type="PROSITE-ProRule" id="PRU00284"/>
    </source>
</evidence>
<dbReference type="SUPFAM" id="SSF58104">
    <property type="entry name" value="Methyl-accepting chemotaxis protein (MCP) signaling domain"/>
    <property type="match status" value="1"/>
</dbReference>
<dbReference type="EMBL" id="VOQS01000003">
    <property type="protein sequence ID" value="TXC84141.1"/>
    <property type="molecule type" value="Genomic_DNA"/>
</dbReference>
<sequence>MRNLVFTIRVKLMLAFGAWVALMLVVGLMAIVAQGRLDANTASSSRSSLTGLIAVASMGCAVAIYCGLHLNRVVCGGLNRMGRKFEDIATTLDLSKRSSSPRMDEFGRAAVAFDKLMRRIEETMSAVHLSSDSVATSTREIAAGNLDLSARTEEQAASLEETASSMTQLTETVKQNADNARQANVLATNATDIAGAGSNVVHAMVATIENIHGSSNKISEITGVIEGIAFQTNILALNAAVEAARAGEQGRGFAVVASEVRSLAQRSASAAKEIKDLIASAVAAIRDGSQQAIGVSTAMDEIKNAINRVSQIVGEIAGASEEQSRGIEQVNQAVNQMDQVTQQNAALVEQAAAAAQSLEDQAAKLKTAVSSFKLADTSGFAAAIDT</sequence>
<dbReference type="InterPro" id="IPR004089">
    <property type="entry name" value="MCPsignal_dom"/>
</dbReference>
<feature type="transmembrane region" description="Helical" evidence="6">
    <location>
        <begin position="12"/>
        <end position="32"/>
    </location>
</feature>
<evidence type="ECO:0000313" key="10">
    <source>
        <dbReference type="EMBL" id="TXC84141.1"/>
    </source>
</evidence>
<evidence type="ECO:0000313" key="9">
    <source>
        <dbReference type="EMBL" id="MEM5339796.1"/>
    </source>
</evidence>
<comment type="caution">
    <text evidence="10">The sequence shown here is derived from an EMBL/GenBank/DDBJ whole genome shotgun (WGS) entry which is preliminary data.</text>
</comment>
<dbReference type="PANTHER" id="PTHR43531">
    <property type="entry name" value="PROTEIN ICFG"/>
    <property type="match status" value="1"/>
</dbReference>
<organism evidence="10 11">
    <name type="scientific">Paraburkholderia azotifigens</name>
    <dbReference type="NCBI Taxonomy" id="2057004"/>
    <lineage>
        <taxon>Bacteria</taxon>
        <taxon>Pseudomonadati</taxon>
        <taxon>Pseudomonadota</taxon>
        <taxon>Betaproteobacteria</taxon>
        <taxon>Burkholderiales</taxon>
        <taxon>Burkholderiaceae</taxon>
        <taxon>Paraburkholderia</taxon>
    </lineage>
</organism>
<gene>
    <name evidence="10" type="ORF">FRZ40_27975</name>
    <name evidence="9" type="ORF">V4C56_09160</name>
</gene>
<feature type="coiled-coil region" evidence="5">
    <location>
        <begin position="330"/>
        <end position="368"/>
    </location>
</feature>
<evidence type="ECO:0000256" key="5">
    <source>
        <dbReference type="SAM" id="Coils"/>
    </source>
</evidence>
<keyword evidence="6" id="KW-0812">Transmembrane</keyword>
<keyword evidence="6" id="KW-1133">Transmembrane helix</keyword>
<dbReference type="RefSeq" id="WP_147236268.1">
    <property type="nucleotide sequence ID" value="NZ_JAZHFZ010000013.1"/>
</dbReference>
<evidence type="ECO:0000259" key="7">
    <source>
        <dbReference type="PROSITE" id="PS50111"/>
    </source>
</evidence>
<reference evidence="9 12" key="3">
    <citation type="submission" date="2024-01" db="EMBL/GenBank/DDBJ databases">
        <title>The diversity of rhizobia nodulating Mimosa spp. in eleven states of Brazil covering several biomes is determined by host plant, location, and edaphic factors.</title>
        <authorList>
            <person name="Rouws L."/>
            <person name="Barauna A."/>
            <person name="Beukes C."/>
            <person name="De Faria S.M."/>
            <person name="Gross E."/>
            <person name="Dos Reis Junior F.B."/>
            <person name="Simon M."/>
            <person name="Maluk M."/>
            <person name="Odee D.W."/>
            <person name="Kenicer G."/>
            <person name="Young J.P.W."/>
            <person name="Reis V.M."/>
            <person name="Zilli J."/>
            <person name="James E.K."/>
        </authorList>
    </citation>
    <scope>NUCLEOTIDE SEQUENCE [LARGE SCALE GENOMIC DNA]</scope>
    <source>
        <strain evidence="9 12">JPY530</strain>
    </source>
</reference>
<evidence type="ECO:0000256" key="6">
    <source>
        <dbReference type="SAM" id="Phobius"/>
    </source>
</evidence>
<dbReference type="InterPro" id="IPR003660">
    <property type="entry name" value="HAMP_dom"/>
</dbReference>
<keyword evidence="6" id="KW-0472">Membrane</keyword>
<name>A0A5C6VHD2_9BURK</name>
<dbReference type="SMART" id="SM00283">
    <property type="entry name" value="MA"/>
    <property type="match status" value="1"/>
</dbReference>
<evidence type="ECO:0000256" key="2">
    <source>
        <dbReference type="ARBA" id="ARBA00022481"/>
    </source>
</evidence>
<keyword evidence="2" id="KW-0488">Methylation</keyword>
<reference evidence="10" key="2">
    <citation type="submission" date="2019-08" db="EMBL/GenBank/DDBJ databases">
        <authorList>
            <person name="Im W.-T."/>
        </authorList>
    </citation>
    <scope>NUCLEOTIDE SEQUENCE</scope>
    <source>
        <strain evidence="10">NF 2-5-3</strain>
    </source>
</reference>
<dbReference type="FunFam" id="1.10.287.950:FF:000001">
    <property type="entry name" value="Methyl-accepting chemotaxis sensory transducer"/>
    <property type="match status" value="1"/>
</dbReference>
<dbReference type="Proteomes" id="UP000321776">
    <property type="component" value="Unassembled WGS sequence"/>
</dbReference>
<dbReference type="Proteomes" id="UP001481677">
    <property type="component" value="Unassembled WGS sequence"/>
</dbReference>
<evidence type="ECO:0000313" key="12">
    <source>
        <dbReference type="Proteomes" id="UP001481677"/>
    </source>
</evidence>
<dbReference type="Gene3D" id="1.10.287.950">
    <property type="entry name" value="Methyl-accepting chemotaxis protein"/>
    <property type="match status" value="1"/>
</dbReference>
<dbReference type="PANTHER" id="PTHR43531:SF14">
    <property type="entry name" value="METHYL-ACCEPTING CHEMOTAXIS PROTEIN I-RELATED"/>
    <property type="match status" value="1"/>
</dbReference>
<keyword evidence="5" id="KW-0175">Coiled coil</keyword>
<proteinExistence type="inferred from homology"/>
<feature type="transmembrane region" description="Helical" evidence="6">
    <location>
        <begin position="52"/>
        <end position="74"/>
    </location>
</feature>
<dbReference type="CDD" id="cd11386">
    <property type="entry name" value="MCP_signal"/>
    <property type="match status" value="1"/>
</dbReference>
<evidence type="ECO:0000313" key="11">
    <source>
        <dbReference type="Proteomes" id="UP000321776"/>
    </source>
</evidence>
<dbReference type="AlphaFoldDB" id="A0A5C6VHD2"/>
<dbReference type="InterPro" id="IPR051310">
    <property type="entry name" value="MCP_chemotaxis"/>
</dbReference>
<protein>
    <submittedName>
        <fullName evidence="9 10">Chemotaxis protein</fullName>
    </submittedName>
</protein>
<dbReference type="PROSITE" id="PS50885">
    <property type="entry name" value="HAMP"/>
    <property type="match status" value="1"/>
</dbReference>
<reference evidence="10 11" key="1">
    <citation type="journal article" date="2018" name="Int. J. Syst. Evol. Microbiol.">
        <title>Paraburkholderia azotifigens sp. nov., a nitrogen-fixing bacterium isolated from paddy soil.</title>
        <authorList>
            <person name="Choi G.M."/>
            <person name="Im W.T."/>
        </authorList>
    </citation>
    <scope>NUCLEOTIDE SEQUENCE [LARGE SCALE GENOMIC DNA]</scope>
    <source>
        <strain evidence="10 11">NF 2-5-3</strain>
    </source>
</reference>
<feature type="domain" description="Methyl-accepting transducer" evidence="7">
    <location>
        <begin position="130"/>
        <end position="359"/>
    </location>
</feature>
<feature type="domain" description="HAMP" evidence="8">
    <location>
        <begin position="72"/>
        <end position="125"/>
    </location>
</feature>
<evidence type="ECO:0000256" key="1">
    <source>
        <dbReference type="ARBA" id="ARBA00004370"/>
    </source>
</evidence>
<dbReference type="GO" id="GO:0007165">
    <property type="term" value="P:signal transduction"/>
    <property type="evidence" value="ECO:0007669"/>
    <property type="project" value="UniProtKB-KW"/>
</dbReference>
<dbReference type="GO" id="GO:0006935">
    <property type="term" value="P:chemotaxis"/>
    <property type="evidence" value="ECO:0007669"/>
    <property type="project" value="TreeGrafter"/>
</dbReference>
<evidence type="ECO:0000256" key="3">
    <source>
        <dbReference type="ARBA" id="ARBA00029447"/>
    </source>
</evidence>
<evidence type="ECO:0000259" key="8">
    <source>
        <dbReference type="PROSITE" id="PS50885"/>
    </source>
</evidence>
<dbReference type="PROSITE" id="PS50111">
    <property type="entry name" value="CHEMOTAXIS_TRANSDUC_2"/>
    <property type="match status" value="1"/>
</dbReference>
<comment type="similarity">
    <text evidence="3">Belongs to the methyl-accepting chemotaxis (MCP) protein family.</text>
</comment>
<keyword evidence="12" id="KW-1185">Reference proteome</keyword>
<dbReference type="Pfam" id="PF00015">
    <property type="entry name" value="MCPsignal"/>
    <property type="match status" value="1"/>
</dbReference>